<protein>
    <recommendedName>
        <fullName evidence="9">Glycine--tRNA ligase alpha subunit</fullName>
        <ecNumber evidence="9">6.1.1.14</ecNumber>
    </recommendedName>
    <alternativeName>
        <fullName evidence="9">Glycyl-tRNA synthetase alpha subunit</fullName>
        <shortName evidence="9">GlyRS</shortName>
    </alternativeName>
</protein>
<dbReference type="GO" id="GO:0004820">
    <property type="term" value="F:glycine-tRNA ligase activity"/>
    <property type="evidence" value="ECO:0007669"/>
    <property type="project" value="UniProtKB-EC"/>
</dbReference>
<proteinExistence type="inferred from homology"/>
<evidence type="ECO:0000256" key="1">
    <source>
        <dbReference type="ARBA" id="ARBA00008226"/>
    </source>
</evidence>
<evidence type="ECO:0000313" key="11">
    <source>
        <dbReference type="Proteomes" id="UP001246372"/>
    </source>
</evidence>
<dbReference type="InterPro" id="IPR006194">
    <property type="entry name" value="Gly-tRNA-synth_heterodimer"/>
</dbReference>
<evidence type="ECO:0000256" key="3">
    <source>
        <dbReference type="ARBA" id="ARBA00022598"/>
    </source>
</evidence>
<sequence length="318" mass="35907">MLSFQQLILRLQEYWSQQGCALLQPYDMEVGAGTSHTATFLRALGPEPWSAAYVQPSRRPKDGRYGENPNRLQHYYQFQVVLKPAPANILELYLGSLEALGFDLKKNDVRFVEDDWENPTLGCWGLGWEVWLNGMEVTQFTYFQQVGGIDCKPITGEITYGLERLAMYLQGVESVYDLVYVEGKNGAPNIKYGDVFHQNEVEQSTYNFEHSDVDFLLQAFAAHERQSQHLMSQQLALPAYEQLLKAGHSFNLLDARGAISVTERAAYIGRIRNLARAVAQSYLDSRARLGFPMAPKAWGEEVLANLAKQAEKNAKKAA</sequence>
<comment type="caution">
    <text evidence="10">The sequence shown here is derived from an EMBL/GenBank/DDBJ whole genome shotgun (WGS) entry which is preliminary data.</text>
</comment>
<evidence type="ECO:0000256" key="7">
    <source>
        <dbReference type="ARBA" id="ARBA00023146"/>
    </source>
</evidence>
<evidence type="ECO:0000256" key="5">
    <source>
        <dbReference type="ARBA" id="ARBA00022840"/>
    </source>
</evidence>
<comment type="similarity">
    <text evidence="1 9">Belongs to the class-II aminoacyl-tRNA synthetase family.</text>
</comment>
<dbReference type="InterPro" id="IPR002310">
    <property type="entry name" value="Gly-tRNA_ligase_asu"/>
</dbReference>
<dbReference type="PRINTS" id="PR01044">
    <property type="entry name" value="TRNASYNTHGA"/>
</dbReference>
<dbReference type="Gene3D" id="1.20.58.180">
    <property type="entry name" value="Class II aaRS and biotin synthetases, domain 2"/>
    <property type="match status" value="1"/>
</dbReference>
<dbReference type="RefSeq" id="WP_315651735.1">
    <property type="nucleotide sequence ID" value="NZ_JAVXZY010000006.1"/>
</dbReference>
<gene>
    <name evidence="9 10" type="primary">glyQ</name>
    <name evidence="10" type="ORF">RQP53_16120</name>
</gene>
<dbReference type="Gene3D" id="3.30.930.10">
    <property type="entry name" value="Bira Bifunctional Protein, Domain 2"/>
    <property type="match status" value="1"/>
</dbReference>
<evidence type="ECO:0000256" key="6">
    <source>
        <dbReference type="ARBA" id="ARBA00022917"/>
    </source>
</evidence>
<dbReference type="SUPFAM" id="SSF55681">
    <property type="entry name" value="Class II aaRS and biotin synthetases"/>
    <property type="match status" value="1"/>
</dbReference>
<comment type="subunit">
    <text evidence="2 9">Tetramer of two alpha and two beta subunits.</text>
</comment>
<dbReference type="PROSITE" id="PS50861">
    <property type="entry name" value="AA_TRNA_LIGASE_II_GLYAB"/>
    <property type="match status" value="1"/>
</dbReference>
<dbReference type="EC" id="6.1.1.14" evidence="9"/>
<evidence type="ECO:0000313" key="10">
    <source>
        <dbReference type="EMBL" id="MDT9000804.1"/>
    </source>
</evidence>
<organism evidence="10 11">
    <name type="scientific">Roseateles aquae</name>
    <dbReference type="NCBI Taxonomy" id="3077235"/>
    <lineage>
        <taxon>Bacteria</taxon>
        <taxon>Pseudomonadati</taxon>
        <taxon>Pseudomonadota</taxon>
        <taxon>Betaproteobacteria</taxon>
        <taxon>Burkholderiales</taxon>
        <taxon>Sphaerotilaceae</taxon>
        <taxon>Roseateles</taxon>
    </lineage>
</organism>
<evidence type="ECO:0000256" key="2">
    <source>
        <dbReference type="ARBA" id="ARBA00011209"/>
    </source>
</evidence>
<keyword evidence="5 9" id="KW-0067">ATP-binding</keyword>
<dbReference type="PANTHER" id="PTHR30075:SF2">
    <property type="entry name" value="GLYCINE--TRNA LIGASE, CHLOROPLASTIC_MITOCHONDRIAL 2"/>
    <property type="match status" value="1"/>
</dbReference>
<dbReference type="HAMAP" id="MF_00254">
    <property type="entry name" value="Gly_tRNA_synth_alpha"/>
    <property type="match status" value="1"/>
</dbReference>
<comment type="catalytic activity">
    <reaction evidence="8 9">
        <text>tRNA(Gly) + glycine + ATP = glycyl-tRNA(Gly) + AMP + diphosphate</text>
        <dbReference type="Rhea" id="RHEA:16013"/>
        <dbReference type="Rhea" id="RHEA-COMP:9664"/>
        <dbReference type="Rhea" id="RHEA-COMP:9683"/>
        <dbReference type="ChEBI" id="CHEBI:30616"/>
        <dbReference type="ChEBI" id="CHEBI:33019"/>
        <dbReference type="ChEBI" id="CHEBI:57305"/>
        <dbReference type="ChEBI" id="CHEBI:78442"/>
        <dbReference type="ChEBI" id="CHEBI:78522"/>
        <dbReference type="ChEBI" id="CHEBI:456215"/>
        <dbReference type="EC" id="6.1.1.14"/>
    </reaction>
</comment>
<dbReference type="Proteomes" id="UP001246372">
    <property type="component" value="Unassembled WGS sequence"/>
</dbReference>
<dbReference type="CDD" id="cd00733">
    <property type="entry name" value="GlyRS_alpha_core"/>
    <property type="match status" value="1"/>
</dbReference>
<accession>A0ABU3PE25</accession>
<keyword evidence="7 9" id="KW-0030">Aminoacyl-tRNA synthetase</keyword>
<evidence type="ECO:0000256" key="4">
    <source>
        <dbReference type="ARBA" id="ARBA00022741"/>
    </source>
</evidence>
<comment type="subcellular location">
    <subcellularLocation>
        <location evidence="9">Cytoplasm</location>
    </subcellularLocation>
</comment>
<dbReference type="EMBL" id="JAVXZY010000006">
    <property type="protein sequence ID" value="MDT9000804.1"/>
    <property type="molecule type" value="Genomic_DNA"/>
</dbReference>
<keyword evidence="9" id="KW-0963">Cytoplasm</keyword>
<keyword evidence="3 9" id="KW-0436">Ligase</keyword>
<keyword evidence="6 9" id="KW-0648">Protein biosynthesis</keyword>
<dbReference type="NCBIfam" id="NF006827">
    <property type="entry name" value="PRK09348.1"/>
    <property type="match status" value="1"/>
</dbReference>
<keyword evidence="4 9" id="KW-0547">Nucleotide-binding</keyword>
<name>A0ABU3PE25_9BURK</name>
<evidence type="ECO:0000256" key="8">
    <source>
        <dbReference type="ARBA" id="ARBA00047937"/>
    </source>
</evidence>
<dbReference type="PANTHER" id="PTHR30075">
    <property type="entry name" value="GLYCYL-TRNA SYNTHETASE"/>
    <property type="match status" value="1"/>
</dbReference>
<evidence type="ECO:0000256" key="9">
    <source>
        <dbReference type="HAMAP-Rule" id="MF_00254"/>
    </source>
</evidence>
<dbReference type="InterPro" id="IPR045864">
    <property type="entry name" value="aa-tRNA-synth_II/BPL/LPL"/>
</dbReference>
<dbReference type="NCBIfam" id="TIGR00388">
    <property type="entry name" value="glyQ"/>
    <property type="match status" value="1"/>
</dbReference>
<reference evidence="10" key="1">
    <citation type="submission" date="2023-09" db="EMBL/GenBank/DDBJ databases">
        <title>Paucibacter sp. APW11 Genome sequencing and assembly.</title>
        <authorList>
            <person name="Kim I."/>
        </authorList>
    </citation>
    <scope>NUCLEOTIDE SEQUENCE</scope>
    <source>
        <strain evidence="10">APW11</strain>
    </source>
</reference>
<dbReference type="Pfam" id="PF02091">
    <property type="entry name" value="tRNA-synt_2e"/>
    <property type="match status" value="1"/>
</dbReference>
<keyword evidence="11" id="KW-1185">Reference proteome</keyword>